<gene>
    <name evidence="3" type="ORF">HKD39_08790</name>
</gene>
<dbReference type="PRINTS" id="PR00111">
    <property type="entry name" value="ABHYDROLASE"/>
</dbReference>
<evidence type="ECO:0000313" key="3">
    <source>
        <dbReference type="EMBL" id="NNG35803.1"/>
    </source>
</evidence>
<name>A0A849A8G2_9ACTN</name>
<dbReference type="RefSeq" id="WP_171199502.1">
    <property type="nucleotide sequence ID" value="NZ_JABEND010000004.1"/>
</dbReference>
<reference evidence="3 4" key="1">
    <citation type="submission" date="2020-05" db="EMBL/GenBank/DDBJ databases">
        <title>Nakamurella sp. DB0629 isolated from air conditioner.</title>
        <authorList>
            <person name="Kim D.H."/>
            <person name="Kim D.-U."/>
        </authorList>
    </citation>
    <scope>NUCLEOTIDE SEQUENCE [LARGE SCALE GENOMIC DNA]</scope>
    <source>
        <strain evidence="3 4">DB0629</strain>
    </source>
</reference>
<dbReference type="Proteomes" id="UP000562984">
    <property type="component" value="Unassembled WGS sequence"/>
</dbReference>
<dbReference type="Gene3D" id="3.40.50.1820">
    <property type="entry name" value="alpha/beta hydrolase"/>
    <property type="match status" value="1"/>
</dbReference>
<dbReference type="PANTHER" id="PTHR43798:SF31">
    <property type="entry name" value="AB HYDROLASE SUPERFAMILY PROTEIN YCLE"/>
    <property type="match status" value="1"/>
</dbReference>
<dbReference type="InterPro" id="IPR029058">
    <property type="entry name" value="AB_hydrolase_fold"/>
</dbReference>
<dbReference type="AlphaFoldDB" id="A0A849A8G2"/>
<protein>
    <submittedName>
        <fullName evidence="3">Alpha/beta fold hydrolase</fullName>
    </submittedName>
</protein>
<dbReference type="Pfam" id="PF00561">
    <property type="entry name" value="Abhydrolase_1"/>
    <property type="match status" value="1"/>
</dbReference>
<keyword evidence="1 3" id="KW-0378">Hydrolase</keyword>
<proteinExistence type="predicted"/>
<dbReference type="PANTHER" id="PTHR43798">
    <property type="entry name" value="MONOACYLGLYCEROL LIPASE"/>
    <property type="match status" value="1"/>
</dbReference>
<sequence>MAYSVVRDFVVDEKDMRLHSSGIGRPLLLLHELAGSARSFTVLVPLLVAGGREAVALDLPGHGHSEGVPGSDLHGAAWAVAGALDEVCDDPVDVVGIDFGGYLALTVAAQFPTRIRRLVVVEPQAPPQAGHASAGIVPAKQRARGALNVLMSGRGALQRMHSTVGQLRAADPHWWNGLAAIQAPTLVVDGGGGRSGNGVDLDALADRINDSKRLSVGTSHRPWVTDAGQLADAVLEFVA</sequence>
<evidence type="ECO:0000259" key="2">
    <source>
        <dbReference type="Pfam" id="PF00561"/>
    </source>
</evidence>
<dbReference type="GO" id="GO:0016020">
    <property type="term" value="C:membrane"/>
    <property type="evidence" value="ECO:0007669"/>
    <property type="project" value="TreeGrafter"/>
</dbReference>
<organism evidence="3 4">
    <name type="scientific">Nakamurella aerolata</name>
    <dbReference type="NCBI Taxonomy" id="1656892"/>
    <lineage>
        <taxon>Bacteria</taxon>
        <taxon>Bacillati</taxon>
        <taxon>Actinomycetota</taxon>
        <taxon>Actinomycetes</taxon>
        <taxon>Nakamurellales</taxon>
        <taxon>Nakamurellaceae</taxon>
        <taxon>Nakamurella</taxon>
    </lineage>
</organism>
<dbReference type="SUPFAM" id="SSF53474">
    <property type="entry name" value="alpha/beta-Hydrolases"/>
    <property type="match status" value="1"/>
</dbReference>
<dbReference type="InterPro" id="IPR000073">
    <property type="entry name" value="AB_hydrolase_1"/>
</dbReference>
<accession>A0A849A8G2</accession>
<evidence type="ECO:0000313" key="4">
    <source>
        <dbReference type="Proteomes" id="UP000562984"/>
    </source>
</evidence>
<evidence type="ECO:0000256" key="1">
    <source>
        <dbReference type="ARBA" id="ARBA00022801"/>
    </source>
</evidence>
<keyword evidence="4" id="KW-1185">Reference proteome</keyword>
<feature type="domain" description="AB hydrolase-1" evidence="2">
    <location>
        <begin position="26"/>
        <end position="129"/>
    </location>
</feature>
<dbReference type="EMBL" id="JABEND010000004">
    <property type="protein sequence ID" value="NNG35803.1"/>
    <property type="molecule type" value="Genomic_DNA"/>
</dbReference>
<dbReference type="InterPro" id="IPR050266">
    <property type="entry name" value="AB_hydrolase_sf"/>
</dbReference>
<dbReference type="GO" id="GO:0016787">
    <property type="term" value="F:hydrolase activity"/>
    <property type="evidence" value="ECO:0007669"/>
    <property type="project" value="UniProtKB-KW"/>
</dbReference>
<comment type="caution">
    <text evidence="3">The sequence shown here is derived from an EMBL/GenBank/DDBJ whole genome shotgun (WGS) entry which is preliminary data.</text>
</comment>